<evidence type="ECO:0000313" key="3">
    <source>
        <dbReference type="Proteomes" id="UP001174934"/>
    </source>
</evidence>
<feature type="compositionally biased region" description="Basic and acidic residues" evidence="1">
    <location>
        <begin position="30"/>
        <end position="39"/>
    </location>
</feature>
<protein>
    <submittedName>
        <fullName evidence="2">Uncharacterized protein</fullName>
    </submittedName>
</protein>
<evidence type="ECO:0000256" key="1">
    <source>
        <dbReference type="SAM" id="MobiDB-lite"/>
    </source>
</evidence>
<name>A0AA39XMA2_9PEZI</name>
<gene>
    <name evidence="2" type="ORF">B0T17DRAFT_519325</name>
</gene>
<sequence>MATNTRSLRKRKEPDGVTSSMAIPNPPKKVKSEAAEKTPKKQAAAKKQETTKKQAETTKKQATTKRKAEPLALAKEAPEGLSLTSRTPKVPEAASQGPVIKRAPSLNDVEYFKHKSTLHRQLEYGFKHIATLAPDLRVGVGCSKEAADAVKKEDRVGVTISQVSGEAIAGLFADLRTGVWNLLKSKFVDEELEALTSPIIKKLSEISPKARGFSSHAGRGTMVIEGIIWKRLQSLIFDRKSADWYKKDPWIPLEASFKAAKGEYQP</sequence>
<proteinExistence type="predicted"/>
<reference evidence="2" key="1">
    <citation type="submission" date="2023-06" db="EMBL/GenBank/DDBJ databases">
        <title>Genome-scale phylogeny and comparative genomics of the fungal order Sordariales.</title>
        <authorList>
            <consortium name="Lawrence Berkeley National Laboratory"/>
            <person name="Hensen N."/>
            <person name="Bonometti L."/>
            <person name="Westerberg I."/>
            <person name="Brannstrom I.O."/>
            <person name="Guillou S."/>
            <person name="Cros-Aarteil S."/>
            <person name="Calhoun S."/>
            <person name="Haridas S."/>
            <person name="Kuo A."/>
            <person name="Mondo S."/>
            <person name="Pangilinan J."/>
            <person name="Riley R."/>
            <person name="LaButti K."/>
            <person name="Andreopoulos B."/>
            <person name="Lipzen A."/>
            <person name="Chen C."/>
            <person name="Yanf M."/>
            <person name="Daum C."/>
            <person name="Ng V."/>
            <person name="Clum A."/>
            <person name="Steindorff A."/>
            <person name="Ohm R."/>
            <person name="Martin F."/>
            <person name="Silar P."/>
            <person name="Natvig D."/>
            <person name="Lalanne C."/>
            <person name="Gautier V."/>
            <person name="Ament-velasquez S.L."/>
            <person name="Kruys A."/>
            <person name="Hutchinson M.I."/>
            <person name="Powell A.J."/>
            <person name="Barry K."/>
            <person name="Miller A.N."/>
            <person name="Grigoriev I.V."/>
            <person name="Debuchy R."/>
            <person name="Gladieux P."/>
            <person name="Thoren M.H."/>
            <person name="Johannesson H."/>
        </authorList>
    </citation>
    <scope>NUCLEOTIDE SEQUENCE</scope>
    <source>
        <strain evidence="2">SMH3391-2</strain>
    </source>
</reference>
<dbReference type="Proteomes" id="UP001174934">
    <property type="component" value="Unassembled WGS sequence"/>
</dbReference>
<comment type="caution">
    <text evidence="2">The sequence shown here is derived from an EMBL/GenBank/DDBJ whole genome shotgun (WGS) entry which is preliminary data.</text>
</comment>
<organism evidence="2 3">
    <name type="scientific">Bombardia bombarda</name>
    <dbReference type="NCBI Taxonomy" id="252184"/>
    <lineage>
        <taxon>Eukaryota</taxon>
        <taxon>Fungi</taxon>
        <taxon>Dikarya</taxon>
        <taxon>Ascomycota</taxon>
        <taxon>Pezizomycotina</taxon>
        <taxon>Sordariomycetes</taxon>
        <taxon>Sordariomycetidae</taxon>
        <taxon>Sordariales</taxon>
        <taxon>Lasiosphaeriaceae</taxon>
        <taxon>Bombardia</taxon>
    </lineage>
</organism>
<accession>A0AA39XMA2</accession>
<dbReference type="AlphaFoldDB" id="A0AA39XMA2"/>
<feature type="region of interest" description="Disordered" evidence="1">
    <location>
        <begin position="1"/>
        <end position="99"/>
    </location>
</feature>
<feature type="compositionally biased region" description="Basic and acidic residues" evidence="1">
    <location>
        <begin position="46"/>
        <end position="59"/>
    </location>
</feature>
<keyword evidence="3" id="KW-1185">Reference proteome</keyword>
<evidence type="ECO:0000313" key="2">
    <source>
        <dbReference type="EMBL" id="KAK0636534.1"/>
    </source>
</evidence>
<dbReference type="EMBL" id="JAULSR010000001">
    <property type="protein sequence ID" value="KAK0636534.1"/>
    <property type="molecule type" value="Genomic_DNA"/>
</dbReference>